<dbReference type="InterPro" id="IPR024623">
    <property type="entry name" value="YtxH"/>
</dbReference>
<feature type="transmembrane region" description="Helical" evidence="1">
    <location>
        <begin position="6"/>
        <end position="25"/>
    </location>
</feature>
<keyword evidence="1" id="KW-0812">Transmembrane</keyword>
<dbReference type="Proteomes" id="UP000316775">
    <property type="component" value="Unassembled WGS sequence"/>
</dbReference>
<keyword evidence="1" id="KW-0472">Membrane</keyword>
<keyword evidence="1" id="KW-1133">Transmembrane helix</keyword>
<name>A0A4Y4B1L3_9FLAO</name>
<dbReference type="STRING" id="983.SAMN05443543_11619"/>
<evidence type="ECO:0000313" key="3">
    <source>
        <dbReference type="Proteomes" id="UP000316775"/>
    </source>
</evidence>
<proteinExistence type="predicted"/>
<evidence type="ECO:0008006" key="4">
    <source>
        <dbReference type="Google" id="ProtNLM"/>
    </source>
</evidence>
<accession>A0A4Y4B1L3</accession>
<gene>
    <name evidence="2" type="ORF">FFL01_28310</name>
</gene>
<dbReference type="RefSeq" id="WP_073247272.1">
    <property type="nucleotide sequence ID" value="NZ_BJNP01000038.1"/>
</dbReference>
<evidence type="ECO:0000256" key="1">
    <source>
        <dbReference type="SAM" id="Phobius"/>
    </source>
</evidence>
<dbReference type="Pfam" id="PF12732">
    <property type="entry name" value="YtxH"/>
    <property type="match status" value="1"/>
</dbReference>
<organism evidence="2 3">
    <name type="scientific">Flavobacterium flevense</name>
    <dbReference type="NCBI Taxonomy" id="983"/>
    <lineage>
        <taxon>Bacteria</taxon>
        <taxon>Pseudomonadati</taxon>
        <taxon>Bacteroidota</taxon>
        <taxon>Flavobacteriia</taxon>
        <taxon>Flavobacteriales</taxon>
        <taxon>Flavobacteriaceae</taxon>
        <taxon>Flavobacterium</taxon>
    </lineage>
</organism>
<evidence type="ECO:0000313" key="2">
    <source>
        <dbReference type="EMBL" id="GEC73292.1"/>
    </source>
</evidence>
<protein>
    <recommendedName>
        <fullName evidence="4">Gas vesicle protein</fullName>
    </recommendedName>
</protein>
<keyword evidence="3" id="KW-1185">Reference proteome</keyword>
<dbReference type="OrthoDB" id="676025at2"/>
<dbReference type="AlphaFoldDB" id="A0A4Y4B1L3"/>
<comment type="caution">
    <text evidence="2">The sequence shown here is derived from an EMBL/GenBank/DDBJ whole genome shotgun (WGS) entry which is preliminary data.</text>
</comment>
<dbReference type="EMBL" id="BJNP01000038">
    <property type="protein sequence ID" value="GEC73292.1"/>
    <property type="molecule type" value="Genomic_DNA"/>
</dbReference>
<reference evidence="2 3" key="1">
    <citation type="submission" date="2019-06" db="EMBL/GenBank/DDBJ databases">
        <title>Whole genome shotgun sequence of Flavobacterium flevense NBRC 14960.</title>
        <authorList>
            <person name="Hosoyama A."/>
            <person name="Uohara A."/>
            <person name="Ohji S."/>
            <person name="Ichikawa N."/>
        </authorList>
    </citation>
    <scope>NUCLEOTIDE SEQUENCE [LARGE SCALE GENOMIC DNA]</scope>
    <source>
        <strain evidence="2 3">NBRC 14960</strain>
    </source>
</reference>
<sequence length="92" mass="9708">MKTNETIIGVLGGVAIGAALGILFAPDKGTNTRKKIADKSNDAKNKAFESLSGLLDNVSEKCNSLLHKGEDMAVNGMNTVNKEFDTAKANIK</sequence>